<dbReference type="EMBL" id="CM047739">
    <property type="protein sequence ID" value="KAJ0043507.1"/>
    <property type="molecule type" value="Genomic_DNA"/>
</dbReference>
<accession>A0ACC0YXZ0</accession>
<keyword evidence="2" id="KW-1185">Reference proteome</keyword>
<sequence length="144" mass="16327">METELLKLKKKHSLKARNGSTTNDSDNDDDPRYTSLKDIISNSSPTSHATNNEGNYDFDSSNITIRNRLVKRAASAYIQSTTILVTRNRNYFANVWSKAKAKAQISSSCWNAYVKDPLQACFQPIYRFLASTVEVVWNKVTHMS</sequence>
<proteinExistence type="predicted"/>
<evidence type="ECO:0000313" key="2">
    <source>
        <dbReference type="Proteomes" id="UP001163603"/>
    </source>
</evidence>
<name>A0ACC0YXZ0_9ROSI</name>
<gene>
    <name evidence="1" type="ORF">Pint_18402</name>
</gene>
<protein>
    <submittedName>
        <fullName evidence="1">Uncharacterized protein</fullName>
    </submittedName>
</protein>
<reference evidence="2" key="1">
    <citation type="journal article" date="2023" name="G3 (Bethesda)">
        <title>Genome assembly and association tests identify interacting loci associated with vigor, precocity, and sex in interspecific pistachio rootstocks.</title>
        <authorList>
            <person name="Palmer W."/>
            <person name="Jacygrad E."/>
            <person name="Sagayaradj S."/>
            <person name="Cavanaugh K."/>
            <person name="Han R."/>
            <person name="Bertier L."/>
            <person name="Beede B."/>
            <person name="Kafkas S."/>
            <person name="Golino D."/>
            <person name="Preece J."/>
            <person name="Michelmore R."/>
        </authorList>
    </citation>
    <scope>NUCLEOTIDE SEQUENCE [LARGE SCALE GENOMIC DNA]</scope>
</reference>
<comment type="caution">
    <text evidence="1">The sequence shown here is derived from an EMBL/GenBank/DDBJ whole genome shotgun (WGS) entry which is preliminary data.</text>
</comment>
<dbReference type="Proteomes" id="UP001163603">
    <property type="component" value="Chromosome 4"/>
</dbReference>
<evidence type="ECO:0000313" key="1">
    <source>
        <dbReference type="EMBL" id="KAJ0043507.1"/>
    </source>
</evidence>
<organism evidence="1 2">
    <name type="scientific">Pistacia integerrima</name>
    <dbReference type="NCBI Taxonomy" id="434235"/>
    <lineage>
        <taxon>Eukaryota</taxon>
        <taxon>Viridiplantae</taxon>
        <taxon>Streptophyta</taxon>
        <taxon>Embryophyta</taxon>
        <taxon>Tracheophyta</taxon>
        <taxon>Spermatophyta</taxon>
        <taxon>Magnoliopsida</taxon>
        <taxon>eudicotyledons</taxon>
        <taxon>Gunneridae</taxon>
        <taxon>Pentapetalae</taxon>
        <taxon>rosids</taxon>
        <taxon>malvids</taxon>
        <taxon>Sapindales</taxon>
        <taxon>Anacardiaceae</taxon>
        <taxon>Pistacia</taxon>
    </lineage>
</organism>